<keyword evidence="2" id="KW-1185">Reference proteome</keyword>
<sequence>MFQLNEEFLKELGLDQLPEDQQKSLLQHIYSELELRVGERLSQGMSDAQLEEFAGIIDKTPGAVDDFLTKHAPNYQQEPMLQKMSQASGLPVDDPRLKDEFAATKWLEVNRPDYRDVVAAVMADLKKEIIANRDAILGGMSAPSAPQQTQSDFDLAA</sequence>
<dbReference type="Pfam" id="PF18908">
    <property type="entry name" value="DUF5663"/>
    <property type="match status" value="1"/>
</dbReference>
<evidence type="ECO:0000313" key="2">
    <source>
        <dbReference type="Proteomes" id="UP000677117"/>
    </source>
</evidence>
<dbReference type="Proteomes" id="UP000677117">
    <property type="component" value="Chromosome"/>
</dbReference>
<proteinExistence type="predicted"/>
<reference evidence="1" key="1">
    <citation type="submission" date="2021-06" db="EMBL/GenBank/DDBJ databases">
        <title>An adapted protocol for Saccharibacteria cultivation: two new species join this phylum of Candidate Phyla Radiations.</title>
        <authorList>
            <person name="Ibrahim A."/>
            <person name="Maatouk M."/>
            <person name="Raoult D."/>
            <person name="Bittar F."/>
        </authorList>
    </citation>
    <scope>NUCLEOTIDE SEQUENCE</scope>
    <source>
        <strain evidence="1">IHU2</strain>
    </source>
</reference>
<dbReference type="KEGG" id="mvl:KOY49_00915"/>
<dbReference type="InterPro" id="IPR043722">
    <property type="entry name" value="DUF5663"/>
</dbReference>
<dbReference type="RefSeq" id="WP_232736336.1">
    <property type="nucleotide sequence ID" value="NZ_CP076459.1"/>
</dbReference>
<evidence type="ECO:0000313" key="1">
    <source>
        <dbReference type="EMBL" id="QWQ31567.1"/>
    </source>
</evidence>
<accession>A0A8F1MA29</accession>
<dbReference type="AlphaFoldDB" id="A0A8F1MA29"/>
<organism evidence="1 2">
    <name type="scientific">Candidatus Minimicrobia vallesae</name>
    <dbReference type="NCBI Taxonomy" id="2841264"/>
    <lineage>
        <taxon>Bacteria</taxon>
        <taxon>Candidatus Saccharimonadota</taxon>
        <taxon>Candidatus Saccharimonadota incertae sedis</taxon>
        <taxon>Candidatus Minimicrobia</taxon>
    </lineage>
</organism>
<protein>
    <submittedName>
        <fullName evidence="1">Uncharacterized protein</fullName>
    </submittedName>
</protein>
<name>A0A8F1MA29_9BACT</name>
<gene>
    <name evidence="1" type="ORF">KOY49_00915</name>
</gene>
<dbReference type="EMBL" id="CP076459">
    <property type="protein sequence ID" value="QWQ31567.1"/>
    <property type="molecule type" value="Genomic_DNA"/>
</dbReference>